<feature type="compositionally biased region" description="Low complexity" evidence="1">
    <location>
        <begin position="273"/>
        <end position="286"/>
    </location>
</feature>
<reference evidence="2 3" key="1">
    <citation type="submission" date="2015-07" db="EMBL/GenBank/DDBJ databases">
        <title>Emmonsia species relationships and genome sequence.</title>
        <authorList>
            <person name="Cuomo C.A."/>
            <person name="Schwartz I.S."/>
            <person name="Kenyon C."/>
            <person name="de Hoog G.S."/>
            <person name="Govender N.P."/>
            <person name="Botha A."/>
            <person name="Moreno L."/>
            <person name="de Vries M."/>
            <person name="Munoz J.F."/>
            <person name="Stielow J.B."/>
        </authorList>
    </citation>
    <scope>NUCLEOTIDE SEQUENCE [LARGE SCALE GENOMIC DNA]</scope>
    <source>
        <strain evidence="2 3">CBS 136260</strain>
    </source>
</reference>
<evidence type="ECO:0000313" key="3">
    <source>
        <dbReference type="Proteomes" id="UP000091918"/>
    </source>
</evidence>
<dbReference type="AlphaFoldDB" id="A0A1B7P136"/>
<gene>
    <name evidence="2" type="ORF">ACJ72_03064</name>
</gene>
<evidence type="ECO:0000313" key="2">
    <source>
        <dbReference type="EMBL" id="OAX82587.1"/>
    </source>
</evidence>
<dbReference type="STRING" id="1658172.A0A1B7P136"/>
<organism evidence="2 3">
    <name type="scientific">Emergomyces africanus</name>
    <dbReference type="NCBI Taxonomy" id="1955775"/>
    <lineage>
        <taxon>Eukaryota</taxon>
        <taxon>Fungi</taxon>
        <taxon>Dikarya</taxon>
        <taxon>Ascomycota</taxon>
        <taxon>Pezizomycotina</taxon>
        <taxon>Eurotiomycetes</taxon>
        <taxon>Eurotiomycetidae</taxon>
        <taxon>Onygenales</taxon>
        <taxon>Ajellomycetaceae</taxon>
        <taxon>Emergomyces</taxon>
    </lineage>
</organism>
<feature type="compositionally biased region" description="Basic and acidic residues" evidence="1">
    <location>
        <begin position="347"/>
        <end position="374"/>
    </location>
</feature>
<feature type="compositionally biased region" description="Polar residues" evidence="1">
    <location>
        <begin position="323"/>
        <end position="337"/>
    </location>
</feature>
<feature type="compositionally biased region" description="Basic and acidic residues" evidence="1">
    <location>
        <begin position="171"/>
        <end position="180"/>
    </location>
</feature>
<sequence length="374" mass="40487">MEKVDTVDVSWLHHSQKDNLVRTKSAPSVGINGPEPISTAPPMLASSLPTENYETTNGASVTRQFTLPAMNQRQQPAKQQKGLSDAREINECTPPPAPTASPAYATVGKPLGARPPATGRRNSWISSLSQKFSSSGSTPPAQSNTKDTNAKQPAQTPRPELPNPFGASFSPKEKADKPDETTTPFDSRSPKSHPSFFQNAFRKLSSSSSVGGGLGKIATQGVVSERRVMNVDRHRDRCKITELNQAKLRRVAFCVDVEIAGMSRRSESEEEASQPQQPQPTQQAPQLAPPQVPAKKKSTMVDQIRGFKRQDTKAAEKAEDTTLKPSQAGTNEGQTEVTPIIYAGETKLSDPAKEKEKPAAAKEQTRKQVEKKGG</sequence>
<name>A0A1B7P136_9EURO</name>
<feature type="region of interest" description="Disordered" evidence="1">
    <location>
        <begin position="71"/>
        <end position="194"/>
    </location>
</feature>
<feature type="region of interest" description="Disordered" evidence="1">
    <location>
        <begin position="15"/>
        <end position="55"/>
    </location>
</feature>
<dbReference type="EMBL" id="LGUA01000284">
    <property type="protein sequence ID" value="OAX82587.1"/>
    <property type="molecule type" value="Genomic_DNA"/>
</dbReference>
<protein>
    <submittedName>
        <fullName evidence="2">Uncharacterized protein</fullName>
    </submittedName>
</protein>
<feature type="compositionally biased region" description="Basic and acidic residues" evidence="1">
    <location>
        <begin position="308"/>
        <end position="322"/>
    </location>
</feature>
<feature type="compositionally biased region" description="Polar residues" evidence="1">
    <location>
        <begin position="71"/>
        <end position="82"/>
    </location>
</feature>
<dbReference type="Proteomes" id="UP000091918">
    <property type="component" value="Unassembled WGS sequence"/>
</dbReference>
<evidence type="ECO:0000256" key="1">
    <source>
        <dbReference type="SAM" id="MobiDB-lite"/>
    </source>
</evidence>
<dbReference type="OrthoDB" id="8436363at2759"/>
<comment type="caution">
    <text evidence="2">The sequence shown here is derived from an EMBL/GenBank/DDBJ whole genome shotgun (WGS) entry which is preliminary data.</text>
</comment>
<feature type="compositionally biased region" description="Polar residues" evidence="1">
    <location>
        <begin position="138"/>
        <end position="155"/>
    </location>
</feature>
<accession>A0A1B7P136</accession>
<feature type="region of interest" description="Disordered" evidence="1">
    <location>
        <begin position="264"/>
        <end position="374"/>
    </location>
</feature>
<proteinExistence type="predicted"/>
<feature type="compositionally biased region" description="Low complexity" evidence="1">
    <location>
        <begin position="123"/>
        <end position="137"/>
    </location>
</feature>
<keyword evidence="3" id="KW-1185">Reference proteome</keyword>